<dbReference type="EMBL" id="CP003261">
    <property type="protein sequence ID" value="AGK97796.1"/>
    <property type="molecule type" value="Genomic_DNA"/>
</dbReference>
<dbReference type="Pfam" id="PF00700">
    <property type="entry name" value="Flagellin_C"/>
    <property type="match status" value="1"/>
</dbReference>
<evidence type="ECO:0000256" key="2">
    <source>
        <dbReference type="ARBA" id="ARBA00005709"/>
    </source>
</evidence>
<keyword evidence="7" id="KW-1185">Reference proteome</keyword>
<feature type="domain" description="Flagellin N-terminal" evidence="4">
    <location>
        <begin position="4"/>
        <end position="138"/>
    </location>
</feature>
<dbReference type="HOGENOM" id="CLU_024437_2_1_9"/>
<evidence type="ECO:0000259" key="4">
    <source>
        <dbReference type="Pfam" id="PF00669"/>
    </source>
</evidence>
<dbReference type="Gene3D" id="1.20.1330.10">
    <property type="entry name" value="f41 fragment of flagellin, N-terminal domain"/>
    <property type="match status" value="1"/>
</dbReference>
<organism evidence="6 7">
    <name type="scientific">Clostridium pasteurianum BC1</name>
    <dbReference type="NCBI Taxonomy" id="86416"/>
    <lineage>
        <taxon>Bacteria</taxon>
        <taxon>Bacillati</taxon>
        <taxon>Bacillota</taxon>
        <taxon>Clostridia</taxon>
        <taxon>Eubacteriales</taxon>
        <taxon>Clostridiaceae</taxon>
        <taxon>Clostridium</taxon>
    </lineage>
</organism>
<accession>R4K7W2</accession>
<proteinExistence type="inferred from homology"/>
<keyword evidence="6" id="KW-0282">Flagellum</keyword>
<name>R4K7W2_CLOPA</name>
<comment type="subcellular location">
    <subcellularLocation>
        <location evidence="1">Bacterial flagellum</location>
    </subcellularLocation>
</comment>
<evidence type="ECO:0000256" key="3">
    <source>
        <dbReference type="ARBA" id="ARBA00023143"/>
    </source>
</evidence>
<dbReference type="NCBIfam" id="TIGR02550">
    <property type="entry name" value="flagell_flgL"/>
    <property type="match status" value="1"/>
</dbReference>
<dbReference type="GO" id="GO:0005198">
    <property type="term" value="F:structural molecule activity"/>
    <property type="evidence" value="ECO:0007669"/>
    <property type="project" value="InterPro"/>
</dbReference>
<feature type="domain" description="Flagellin C-terminal" evidence="5">
    <location>
        <begin position="260"/>
        <end position="343"/>
    </location>
</feature>
<sequence length="344" mass="37224">MRITNSMITSNFLSDMQNNLQNMQKIQQQMTSGKIISKPSDNPFIASRSMQLNSQLDANTQYSSNIKDASNWLDTTDTTLGQVGNALQRINELLVSTGNPGYSNDENQSVKDEINQIISGLSQTLNTNFDGKYLFGGTRVTVKPLGTTTDANGNTQLVYNKSDGNPLNSNAASDTVDAKQLNMINKKLSTEISQGVTMDYSVSAADVLKYKSEPSTAAKPTDLRDLLQSIVNHLDGKNADGSTPASGAASPTSLLVTTDLQGIQDATNNVLRLRSEVGAKSNRMKDAADSNDAQTQNLTTILSKTEDIDITQKTMEYATAQTVYTAALQTSARVLQPSLLDYLR</sequence>
<keyword evidence="3" id="KW-0975">Bacterial flagellum</keyword>
<dbReference type="Pfam" id="PF00669">
    <property type="entry name" value="Flagellin_N"/>
    <property type="match status" value="1"/>
</dbReference>
<dbReference type="AlphaFoldDB" id="R4K7W2"/>
<dbReference type="GO" id="GO:0071973">
    <property type="term" value="P:bacterial-type flagellum-dependent cell motility"/>
    <property type="evidence" value="ECO:0007669"/>
    <property type="project" value="InterPro"/>
</dbReference>
<dbReference type="KEGG" id="cpas:Clopa_2963"/>
<dbReference type="SUPFAM" id="SSF64518">
    <property type="entry name" value="Phase 1 flagellin"/>
    <property type="match status" value="1"/>
</dbReference>
<gene>
    <name evidence="6" type="ORF">Clopa_2963</name>
</gene>
<keyword evidence="6" id="KW-0969">Cilium</keyword>
<dbReference type="RefSeq" id="WP_015616088.1">
    <property type="nucleotide sequence ID" value="NC_021182.1"/>
</dbReference>
<comment type="similarity">
    <text evidence="2">Belongs to the bacterial flagellin family.</text>
</comment>
<dbReference type="PATRIC" id="fig|86416.3.peg.2948"/>
<evidence type="ECO:0000313" key="6">
    <source>
        <dbReference type="EMBL" id="AGK97796.1"/>
    </source>
</evidence>
<dbReference type="eggNOG" id="COG1344">
    <property type="taxonomic scope" value="Bacteria"/>
</dbReference>
<dbReference type="InterPro" id="IPR046358">
    <property type="entry name" value="Flagellin_C"/>
</dbReference>
<dbReference type="STRING" id="86416.Clopa_2963"/>
<dbReference type="PANTHER" id="PTHR42792:SF1">
    <property type="entry name" value="FLAGELLAR HOOK-ASSOCIATED PROTEIN 3"/>
    <property type="match status" value="1"/>
</dbReference>
<evidence type="ECO:0000259" key="5">
    <source>
        <dbReference type="Pfam" id="PF00700"/>
    </source>
</evidence>
<reference evidence="6 7" key="1">
    <citation type="submission" date="2012-01" db="EMBL/GenBank/DDBJ databases">
        <title>Complete sequence of chromosome of Clostridium pasteurianum BC1.</title>
        <authorList>
            <consortium name="US DOE Joint Genome Institute"/>
            <person name="Lucas S."/>
            <person name="Han J."/>
            <person name="Lapidus A."/>
            <person name="Cheng J.-F."/>
            <person name="Goodwin L."/>
            <person name="Pitluck S."/>
            <person name="Peters L."/>
            <person name="Mikhailova N."/>
            <person name="Teshima H."/>
            <person name="Detter J.C."/>
            <person name="Han C."/>
            <person name="Tapia R."/>
            <person name="Land M."/>
            <person name="Hauser L."/>
            <person name="Kyrpides N."/>
            <person name="Ivanova N."/>
            <person name="Pagani I."/>
            <person name="Dunn J."/>
            <person name="Taghavi S."/>
            <person name="Francis A."/>
            <person name="van der Lelie D."/>
            <person name="Woyke T."/>
        </authorList>
    </citation>
    <scope>NUCLEOTIDE SEQUENCE [LARGE SCALE GENOMIC DNA]</scope>
    <source>
        <strain evidence="6 7">BC1</strain>
    </source>
</reference>
<dbReference type="PANTHER" id="PTHR42792">
    <property type="entry name" value="FLAGELLIN"/>
    <property type="match status" value="1"/>
</dbReference>
<dbReference type="GO" id="GO:0009424">
    <property type="term" value="C:bacterial-type flagellum hook"/>
    <property type="evidence" value="ECO:0007669"/>
    <property type="project" value="InterPro"/>
</dbReference>
<dbReference type="OrthoDB" id="9758307at2"/>
<evidence type="ECO:0000256" key="1">
    <source>
        <dbReference type="ARBA" id="ARBA00004365"/>
    </source>
</evidence>
<evidence type="ECO:0000313" key="7">
    <source>
        <dbReference type="Proteomes" id="UP000013523"/>
    </source>
</evidence>
<keyword evidence="6" id="KW-0966">Cell projection</keyword>
<dbReference type="Proteomes" id="UP000013523">
    <property type="component" value="Chromosome"/>
</dbReference>
<dbReference type="InterPro" id="IPR001029">
    <property type="entry name" value="Flagellin_N"/>
</dbReference>
<protein>
    <submittedName>
        <fullName evidence="6">Flagellar hook-associated protein 3</fullName>
    </submittedName>
</protein>
<dbReference type="InterPro" id="IPR013384">
    <property type="entry name" value="Flagell_FlgL"/>
</dbReference>
<dbReference type="InterPro" id="IPR001492">
    <property type="entry name" value="Flagellin"/>
</dbReference>